<dbReference type="RefSeq" id="WP_109326084.1">
    <property type="nucleotide sequence ID" value="NZ_CP029353.1"/>
</dbReference>
<reference evidence="4" key="1">
    <citation type="submission" date="2018-05" db="EMBL/GenBank/DDBJ databases">
        <title>Azospirillum thermophila sp. nov., a novel isolated from hot spring.</title>
        <authorList>
            <person name="Zhao Z."/>
        </authorList>
    </citation>
    <scope>NUCLEOTIDE SEQUENCE [LARGE SCALE GENOMIC DNA]</scope>
    <source>
        <strain evidence="4">CFH 70021</strain>
    </source>
</reference>
<gene>
    <name evidence="3" type="ORF">DEW08_08125</name>
</gene>
<organism evidence="3 4">
    <name type="scientific">Azospirillum thermophilum</name>
    <dbReference type="NCBI Taxonomy" id="2202148"/>
    <lineage>
        <taxon>Bacteria</taxon>
        <taxon>Pseudomonadati</taxon>
        <taxon>Pseudomonadota</taxon>
        <taxon>Alphaproteobacteria</taxon>
        <taxon>Rhodospirillales</taxon>
        <taxon>Azospirillaceae</taxon>
        <taxon>Azospirillum</taxon>
    </lineage>
</organism>
<dbReference type="KEGG" id="azz:DEW08_08125"/>
<name>A0A2S2CPC7_9PROT</name>
<dbReference type="AlphaFoldDB" id="A0A2S2CPC7"/>
<dbReference type="Proteomes" id="UP000245629">
    <property type="component" value="Chromosome 2"/>
</dbReference>
<evidence type="ECO:0000259" key="2">
    <source>
        <dbReference type="Pfam" id="PF08239"/>
    </source>
</evidence>
<evidence type="ECO:0000313" key="4">
    <source>
        <dbReference type="Proteomes" id="UP000245629"/>
    </source>
</evidence>
<proteinExistence type="predicted"/>
<evidence type="ECO:0000313" key="3">
    <source>
        <dbReference type="EMBL" id="AWK86220.1"/>
    </source>
</evidence>
<accession>A0A2S2CPC7</accession>
<keyword evidence="4" id="KW-1185">Reference proteome</keyword>
<protein>
    <submittedName>
        <fullName evidence="3">SH3 domain-containing protein</fullName>
    </submittedName>
</protein>
<dbReference type="EMBL" id="CP029353">
    <property type="protein sequence ID" value="AWK86220.1"/>
    <property type="molecule type" value="Genomic_DNA"/>
</dbReference>
<dbReference type="Pfam" id="PF08239">
    <property type="entry name" value="SH3_3"/>
    <property type="match status" value="1"/>
</dbReference>
<dbReference type="PROSITE" id="PS51257">
    <property type="entry name" value="PROKAR_LIPOPROTEIN"/>
    <property type="match status" value="1"/>
</dbReference>
<feature type="compositionally biased region" description="Polar residues" evidence="1">
    <location>
        <begin position="112"/>
        <end position="122"/>
    </location>
</feature>
<dbReference type="Gene3D" id="2.30.30.40">
    <property type="entry name" value="SH3 Domains"/>
    <property type="match status" value="1"/>
</dbReference>
<evidence type="ECO:0000256" key="1">
    <source>
        <dbReference type="SAM" id="MobiDB-lite"/>
    </source>
</evidence>
<sequence length="148" mass="15255">MVRFPRSLALVAALATLVTGCLPRERIPNPPEVRTAPAGPGMVPVHGEWVADKATQLRSQPSPGAPVVASIGAGQPVKVVGRMSNSDWIAVQTGGSTAYVRLFQLRLKGSEPSGSRGTTTTLAKPVDNSGPSVKAAPRGKISANPIAN</sequence>
<dbReference type="InterPro" id="IPR003646">
    <property type="entry name" value="SH3-like_bac-type"/>
</dbReference>
<feature type="region of interest" description="Disordered" evidence="1">
    <location>
        <begin position="109"/>
        <end position="148"/>
    </location>
</feature>
<feature type="domain" description="SH3b" evidence="2">
    <location>
        <begin position="55"/>
        <end position="100"/>
    </location>
</feature>
<dbReference type="OrthoDB" id="7303331at2"/>